<proteinExistence type="inferred from homology"/>
<dbReference type="PANTHER" id="PTHR31087">
    <property type="match status" value="1"/>
</dbReference>
<reference evidence="3" key="1">
    <citation type="journal article" date="2020" name="Nat. Commun.">
        <title>Genome sequence of the cluster root forming white lupin.</title>
        <authorList>
            <person name="Hufnagel B."/>
            <person name="Marques A."/>
            <person name="Soriano A."/>
            <person name="Marques L."/>
            <person name="Divol F."/>
            <person name="Doumas P."/>
            <person name="Sallet E."/>
            <person name="Mancinotti D."/>
            <person name="Carrere S."/>
            <person name="Marande W."/>
            <person name="Arribat S."/>
            <person name="Keller J."/>
            <person name="Huneau C."/>
            <person name="Blein T."/>
            <person name="Aime D."/>
            <person name="Laguerre M."/>
            <person name="Taylor J."/>
            <person name="Schubert V."/>
            <person name="Nelson M."/>
            <person name="Geu-Flores F."/>
            <person name="Crespi M."/>
            <person name="Gallardo-Guerrero K."/>
            <person name="Delaux P.-M."/>
            <person name="Salse J."/>
            <person name="Berges H."/>
            <person name="Guyot R."/>
            <person name="Gouzy J."/>
            <person name="Peret B."/>
        </authorList>
    </citation>
    <scope>NUCLEOTIDE SEQUENCE [LARGE SCALE GENOMIC DNA]</scope>
    <source>
        <strain evidence="3">cv. Amiga</strain>
    </source>
</reference>
<dbReference type="InterPro" id="IPR025659">
    <property type="entry name" value="Tubby-like_C"/>
</dbReference>
<evidence type="ECO:0000313" key="2">
    <source>
        <dbReference type="EMBL" id="KAE9606547.1"/>
    </source>
</evidence>
<comment type="caution">
    <text evidence="2">The sequence shown here is derived from an EMBL/GenBank/DDBJ whole genome shotgun (WGS) entry which is preliminary data.</text>
</comment>
<dbReference type="SUPFAM" id="SSF54518">
    <property type="entry name" value="Tubby C-terminal domain-like"/>
    <property type="match status" value="1"/>
</dbReference>
<keyword evidence="3" id="KW-1185">Reference proteome</keyword>
<dbReference type="Proteomes" id="UP000447434">
    <property type="component" value="Chromosome 9"/>
</dbReference>
<dbReference type="AlphaFoldDB" id="A0A6A5LHZ9"/>
<organism evidence="2 3">
    <name type="scientific">Lupinus albus</name>
    <name type="common">White lupine</name>
    <name type="synonym">Lupinus termis</name>
    <dbReference type="NCBI Taxonomy" id="3870"/>
    <lineage>
        <taxon>Eukaryota</taxon>
        <taxon>Viridiplantae</taxon>
        <taxon>Streptophyta</taxon>
        <taxon>Embryophyta</taxon>
        <taxon>Tracheophyta</taxon>
        <taxon>Spermatophyta</taxon>
        <taxon>Magnoliopsida</taxon>
        <taxon>eudicotyledons</taxon>
        <taxon>Gunneridae</taxon>
        <taxon>Pentapetalae</taxon>
        <taxon>rosids</taxon>
        <taxon>fabids</taxon>
        <taxon>Fabales</taxon>
        <taxon>Fabaceae</taxon>
        <taxon>Papilionoideae</taxon>
        <taxon>50 kb inversion clade</taxon>
        <taxon>genistoids sensu lato</taxon>
        <taxon>core genistoids</taxon>
        <taxon>Genisteae</taxon>
        <taxon>Lupinus</taxon>
    </lineage>
</organism>
<dbReference type="OrthoDB" id="1876238at2759"/>
<dbReference type="PANTHER" id="PTHR31087:SF14">
    <property type="entry name" value="PROTEIN LURP-ONE-RELATED 17"/>
    <property type="match status" value="1"/>
</dbReference>
<evidence type="ECO:0000256" key="1">
    <source>
        <dbReference type="ARBA" id="ARBA00005437"/>
    </source>
</evidence>
<dbReference type="Gene3D" id="2.40.160.200">
    <property type="entry name" value="LURP1-related"/>
    <property type="match status" value="1"/>
</dbReference>
<accession>A0A6A5LHZ9</accession>
<gene>
    <name evidence="2" type="ORF">Lalb_Chr09g0320771</name>
</gene>
<comment type="similarity">
    <text evidence="1">Belongs to the LOR family.</text>
</comment>
<protein>
    <submittedName>
        <fullName evidence="2">Putative tubby-like domain-containing protein</fullName>
    </submittedName>
</protein>
<name>A0A6A5LHZ9_LUPAL</name>
<dbReference type="EMBL" id="WOCE01000009">
    <property type="protein sequence ID" value="KAE9606547.1"/>
    <property type="molecule type" value="Genomic_DNA"/>
</dbReference>
<dbReference type="Pfam" id="PF04525">
    <property type="entry name" value="LOR"/>
    <property type="match status" value="1"/>
</dbReference>
<sequence>MKMFSRFKTLSRAVHEEREHEVEEEVTKYPRIRSEGNSSTTSLTVWKKSLLMSCKGFTVIDSYGNLVYRVDNYTGAHNYQLTLMDASGNSLITIHRRRKLGLVDNWFVYEGEVGNQRRRKRSNSCKSSEIESPICCVKKHVNILPGNPNNIQAYVYRSDKQCAAFTIEGSYAHRTCKVLDECKRVVAEIKKKEANTKYVSFGMDIFQLLVQPSFDPAFAMALVLLLDQMFS</sequence>
<evidence type="ECO:0000313" key="3">
    <source>
        <dbReference type="Proteomes" id="UP000447434"/>
    </source>
</evidence>
<dbReference type="InterPro" id="IPR007612">
    <property type="entry name" value="LOR"/>
</dbReference>
<dbReference type="InterPro" id="IPR038595">
    <property type="entry name" value="LOR_sf"/>
</dbReference>